<keyword evidence="2" id="KW-0564">Palmitate</keyword>
<keyword evidence="2" id="KW-0732">Signal</keyword>
<dbReference type="InterPro" id="IPR010131">
    <property type="entry name" value="MdtP/NodT-like"/>
</dbReference>
<dbReference type="InterPro" id="IPR003423">
    <property type="entry name" value="OMP_efflux"/>
</dbReference>
<comment type="similarity">
    <text evidence="1 2">Belongs to the outer membrane factor (OMF) (TC 1.B.17) family.</text>
</comment>
<keyword evidence="2" id="KW-1134">Transmembrane beta strand</keyword>
<dbReference type="GO" id="GO:0015562">
    <property type="term" value="F:efflux transmembrane transporter activity"/>
    <property type="evidence" value="ECO:0007669"/>
    <property type="project" value="InterPro"/>
</dbReference>
<dbReference type="Proteomes" id="UP000192761">
    <property type="component" value="Unassembled WGS sequence"/>
</dbReference>
<organism evidence="3 4">
    <name type="scientific">Andreprevotia lacus DSM 23236</name>
    <dbReference type="NCBI Taxonomy" id="1121001"/>
    <lineage>
        <taxon>Bacteria</taxon>
        <taxon>Pseudomonadati</taxon>
        <taxon>Pseudomonadota</taxon>
        <taxon>Betaproteobacteria</taxon>
        <taxon>Neisseriales</taxon>
        <taxon>Chitinibacteraceae</taxon>
        <taxon>Andreprevotia</taxon>
    </lineage>
</organism>
<name>A0A1W1XJ53_9NEIS</name>
<dbReference type="EMBL" id="FWXD01000008">
    <property type="protein sequence ID" value="SMC23804.1"/>
    <property type="molecule type" value="Genomic_DNA"/>
</dbReference>
<evidence type="ECO:0000313" key="3">
    <source>
        <dbReference type="EMBL" id="SMC23804.1"/>
    </source>
</evidence>
<dbReference type="GO" id="GO:0005886">
    <property type="term" value="C:plasma membrane"/>
    <property type="evidence" value="ECO:0007669"/>
    <property type="project" value="UniProtKB-SubCell"/>
</dbReference>
<evidence type="ECO:0000313" key="4">
    <source>
        <dbReference type="Proteomes" id="UP000192761"/>
    </source>
</evidence>
<keyword evidence="2" id="KW-0812">Transmembrane</keyword>
<evidence type="ECO:0000256" key="2">
    <source>
        <dbReference type="RuleBase" id="RU362097"/>
    </source>
</evidence>
<feature type="chain" id="PRO_5011814253" evidence="2">
    <location>
        <begin position="21"/>
        <end position="465"/>
    </location>
</feature>
<protein>
    <submittedName>
        <fullName evidence="3">Outer membrane protein, multidrug efflux system</fullName>
    </submittedName>
</protein>
<dbReference type="STRING" id="1121001.SAMN02745857_01699"/>
<sequence length="465" mass="49301">MRNVLTLLPLAALISACSLAPTYERPALPVPVAAGNATAAQDVSLPQWQSYFADPVLRSLIEAALDNNRDLRVATARIQEARALYGVTNADRLPTLNATAAESANRVPAKVAGAPDDVVSRTYSANVGITAYELDFWGRVANLSESAKASYLGTVEAQRSARISLITAVANAYWSARSLNERADYAGKTAGAYRDSLKVVKRQYEVGTTSKLDALQAEAAVDSALAEQVSLQRQARNAVNALQLLVGQPVALPAPSAALVDTLAASKVPAGISSSTLLLRPDVRQAEFALKSANANIGAARAAFFPSITLTASTGVASNELGTLFSSGSGAWSFLPQIKLPLFDWGRNKASLDVAEARKVIAVAQYEKTVQTAFSEVANALSDQQGLEDYLVAQRRVVARQSDRLKIAMARYQAGVESYLQVLDAQRSLFAAQQSLIEASRARLAVTADVFKALGGDEQKASDAS</sequence>
<keyword evidence="2" id="KW-0472">Membrane</keyword>
<dbReference type="Gene3D" id="1.20.1600.10">
    <property type="entry name" value="Outer membrane efflux proteins (OEP)"/>
    <property type="match status" value="1"/>
</dbReference>
<gene>
    <name evidence="3" type="ORF">SAMN02745857_01699</name>
</gene>
<feature type="signal peptide" evidence="2">
    <location>
        <begin position="1"/>
        <end position="20"/>
    </location>
</feature>
<dbReference type="NCBIfam" id="TIGR01845">
    <property type="entry name" value="outer_NodT"/>
    <property type="match status" value="1"/>
</dbReference>
<dbReference type="OrthoDB" id="9770517at2"/>
<dbReference type="Gene3D" id="2.20.200.10">
    <property type="entry name" value="Outer membrane efflux proteins (OEP)"/>
    <property type="match status" value="1"/>
</dbReference>
<keyword evidence="2" id="KW-0449">Lipoprotein</keyword>
<dbReference type="PANTHER" id="PTHR30203">
    <property type="entry name" value="OUTER MEMBRANE CATION EFFLUX PROTEIN"/>
    <property type="match status" value="1"/>
</dbReference>
<proteinExistence type="inferred from homology"/>
<dbReference type="PANTHER" id="PTHR30203:SF32">
    <property type="entry name" value="CATION EFFLUX SYSTEM PROTEIN CUSC"/>
    <property type="match status" value="1"/>
</dbReference>
<accession>A0A1W1XJ53</accession>
<dbReference type="PROSITE" id="PS51257">
    <property type="entry name" value="PROKAR_LIPOPROTEIN"/>
    <property type="match status" value="1"/>
</dbReference>
<reference evidence="3 4" key="1">
    <citation type="submission" date="2017-04" db="EMBL/GenBank/DDBJ databases">
        <authorList>
            <person name="Afonso C.L."/>
            <person name="Miller P.J."/>
            <person name="Scott M.A."/>
            <person name="Spackman E."/>
            <person name="Goraichik I."/>
            <person name="Dimitrov K.M."/>
            <person name="Suarez D.L."/>
            <person name="Swayne D.E."/>
        </authorList>
    </citation>
    <scope>NUCLEOTIDE SEQUENCE [LARGE SCALE GENOMIC DNA]</scope>
    <source>
        <strain evidence="3 4">DSM 23236</strain>
    </source>
</reference>
<dbReference type="SUPFAM" id="SSF56954">
    <property type="entry name" value="Outer membrane efflux proteins (OEP)"/>
    <property type="match status" value="1"/>
</dbReference>
<dbReference type="RefSeq" id="WP_084090398.1">
    <property type="nucleotide sequence ID" value="NZ_FWXD01000008.1"/>
</dbReference>
<comment type="subcellular location">
    <subcellularLocation>
        <location evidence="2">Cell membrane</location>
        <topology evidence="2">Lipid-anchor</topology>
    </subcellularLocation>
</comment>
<dbReference type="Pfam" id="PF02321">
    <property type="entry name" value="OEP"/>
    <property type="match status" value="2"/>
</dbReference>
<evidence type="ECO:0000256" key="1">
    <source>
        <dbReference type="ARBA" id="ARBA00007613"/>
    </source>
</evidence>
<keyword evidence="4" id="KW-1185">Reference proteome</keyword>
<dbReference type="AlphaFoldDB" id="A0A1W1XJ53"/>